<protein>
    <submittedName>
        <fullName evidence="3">Glutathione S-transferase</fullName>
    </submittedName>
</protein>
<evidence type="ECO:0000259" key="1">
    <source>
        <dbReference type="PROSITE" id="PS50404"/>
    </source>
</evidence>
<dbReference type="AlphaFoldDB" id="A0A1X0WIX8"/>
<dbReference type="GeneID" id="93566146"/>
<feature type="domain" description="GST N-terminal" evidence="1">
    <location>
        <begin position="7"/>
        <end position="88"/>
    </location>
</feature>
<dbReference type="InterPro" id="IPR036249">
    <property type="entry name" value="Thioredoxin-like_sf"/>
</dbReference>
<dbReference type="Gene3D" id="3.40.30.10">
    <property type="entry name" value="Glutaredoxin"/>
    <property type="match status" value="1"/>
</dbReference>
<dbReference type="PANTHER" id="PTHR44051:SF8">
    <property type="entry name" value="GLUTATHIONE S-TRANSFERASE GSTA"/>
    <property type="match status" value="1"/>
</dbReference>
<dbReference type="InterPro" id="IPR040079">
    <property type="entry name" value="Glutathione_S-Trfase"/>
</dbReference>
<feature type="domain" description="GST C-terminal" evidence="2">
    <location>
        <begin position="93"/>
        <end position="217"/>
    </location>
</feature>
<dbReference type="PROSITE" id="PS50404">
    <property type="entry name" value="GST_NTER"/>
    <property type="match status" value="1"/>
</dbReference>
<dbReference type="CDD" id="cd03057">
    <property type="entry name" value="GST_N_Beta"/>
    <property type="match status" value="1"/>
</dbReference>
<name>A0A1X0WIX8_9GAMM</name>
<dbReference type="RefSeq" id="WP_084912095.1">
    <property type="nucleotide sequence ID" value="NZ_CAUQAZ010000056.1"/>
</dbReference>
<dbReference type="SFLD" id="SFLDS00019">
    <property type="entry name" value="Glutathione_Transferase_(cytos"/>
    <property type="match status" value="1"/>
</dbReference>
<keyword evidence="3" id="KW-0808">Transferase</keyword>
<reference evidence="3 4" key="1">
    <citation type="journal article" date="2017" name="Int. J. Syst. Evol. Microbiol.">
        <title>Rouxiella badensis sp. nov. and Rouxiella silvae sp. nov. isolated from peat bog soil in Germany and emendation of the genus description.</title>
        <authorList>
            <person name="Le Fleche-Mateos A."/>
            <person name="Kugler J.H."/>
            <person name="Hansen S.H."/>
            <person name="Syldatk C."/>
            <person name="Hausmann R."/>
            <person name="Lomprez F."/>
            <person name="Vandenbogaert M."/>
            <person name="Manuguerra J.C."/>
            <person name="Grimont P.A."/>
        </authorList>
    </citation>
    <scope>NUCLEOTIDE SEQUENCE [LARGE SCALE GENOMIC DNA]</scope>
    <source>
        <strain evidence="3 4">DSM 100043</strain>
    </source>
</reference>
<dbReference type="Gene3D" id="1.20.1050.10">
    <property type="match status" value="1"/>
</dbReference>
<dbReference type="STRING" id="1646377.BS640_04865"/>
<dbReference type="InterPro" id="IPR010987">
    <property type="entry name" value="Glutathione-S-Trfase_C-like"/>
</dbReference>
<dbReference type="Pfam" id="PF02798">
    <property type="entry name" value="GST_N"/>
    <property type="match status" value="1"/>
</dbReference>
<dbReference type="SUPFAM" id="SSF47616">
    <property type="entry name" value="GST C-terminal domain-like"/>
    <property type="match status" value="1"/>
</dbReference>
<comment type="caution">
    <text evidence="3">The sequence shown here is derived from an EMBL/GenBank/DDBJ whole genome shotgun (WGS) entry which is preliminary data.</text>
</comment>
<dbReference type="PANTHER" id="PTHR44051">
    <property type="entry name" value="GLUTATHIONE S-TRANSFERASE-RELATED"/>
    <property type="match status" value="1"/>
</dbReference>
<dbReference type="InterPro" id="IPR004045">
    <property type="entry name" value="Glutathione_S-Trfase_N"/>
</dbReference>
<gene>
    <name evidence="3" type="ORF">BS640_04865</name>
</gene>
<dbReference type="PROSITE" id="PS50405">
    <property type="entry name" value="GST_CTER"/>
    <property type="match status" value="1"/>
</dbReference>
<organism evidence="3 4">
    <name type="scientific">Rouxiella badensis</name>
    <dbReference type="NCBI Taxonomy" id="1646377"/>
    <lineage>
        <taxon>Bacteria</taxon>
        <taxon>Pseudomonadati</taxon>
        <taxon>Pseudomonadota</taxon>
        <taxon>Gammaproteobacteria</taxon>
        <taxon>Enterobacterales</taxon>
        <taxon>Yersiniaceae</taxon>
        <taxon>Rouxiella</taxon>
    </lineage>
</organism>
<evidence type="ECO:0000259" key="2">
    <source>
        <dbReference type="PROSITE" id="PS50405"/>
    </source>
</evidence>
<dbReference type="Proteomes" id="UP000192536">
    <property type="component" value="Unassembled WGS sequence"/>
</dbReference>
<keyword evidence="4" id="KW-1185">Reference proteome</keyword>
<dbReference type="EMBL" id="MRWE01000005">
    <property type="protein sequence ID" value="ORJ26738.1"/>
    <property type="molecule type" value="Genomic_DNA"/>
</dbReference>
<dbReference type="SUPFAM" id="SSF52833">
    <property type="entry name" value="Thioredoxin-like"/>
    <property type="match status" value="1"/>
</dbReference>
<dbReference type="SFLD" id="SFLDG00358">
    <property type="entry name" value="Main_(cytGST)"/>
    <property type="match status" value="1"/>
</dbReference>
<evidence type="ECO:0000313" key="4">
    <source>
        <dbReference type="Proteomes" id="UP000192536"/>
    </source>
</evidence>
<evidence type="ECO:0000313" key="3">
    <source>
        <dbReference type="EMBL" id="ORJ26738.1"/>
    </source>
</evidence>
<proteinExistence type="predicted"/>
<dbReference type="GO" id="GO:0016740">
    <property type="term" value="F:transferase activity"/>
    <property type="evidence" value="ECO:0007669"/>
    <property type="project" value="UniProtKB-KW"/>
</dbReference>
<dbReference type="SFLD" id="SFLDG01150">
    <property type="entry name" value="Main.1:_Beta-like"/>
    <property type="match status" value="1"/>
</dbReference>
<dbReference type="InterPro" id="IPR036282">
    <property type="entry name" value="Glutathione-S-Trfase_C_sf"/>
</dbReference>
<sequence>MNIIKPKKYPTLYYCPGHLSFAPHVVLNELGKPFELARLSIKAGDTQRESFRKLNPKGKVPVLITENEILTESSAILLYLALSHPESGLLPPTPVGAARAIEWLNWLSCMLTGVIALNFHPSRFTDEVESFNGIKARGRLEVIKVFEQINHRLAENQWALKEGYSIVDPVVLIYFRWGTLLELDMNQFSHWAAHTQRMLQRPAVQKALATEEIVIGN</sequence>
<accession>A0A1X0WIX8</accession>